<feature type="region of interest" description="Disordered" evidence="1">
    <location>
        <begin position="72"/>
        <end position="138"/>
    </location>
</feature>
<dbReference type="Proteomes" id="UP000307440">
    <property type="component" value="Unassembled WGS sequence"/>
</dbReference>
<evidence type="ECO:0000313" key="2">
    <source>
        <dbReference type="EMBL" id="TFK24530.1"/>
    </source>
</evidence>
<dbReference type="AlphaFoldDB" id="A0A5C3KWE2"/>
<reference evidence="2 3" key="1">
    <citation type="journal article" date="2019" name="Nat. Ecol. Evol.">
        <title>Megaphylogeny resolves global patterns of mushroom evolution.</title>
        <authorList>
            <person name="Varga T."/>
            <person name="Krizsan K."/>
            <person name="Foldi C."/>
            <person name="Dima B."/>
            <person name="Sanchez-Garcia M."/>
            <person name="Sanchez-Ramirez S."/>
            <person name="Szollosi G.J."/>
            <person name="Szarkandi J.G."/>
            <person name="Papp V."/>
            <person name="Albert L."/>
            <person name="Andreopoulos W."/>
            <person name="Angelini C."/>
            <person name="Antonin V."/>
            <person name="Barry K.W."/>
            <person name="Bougher N.L."/>
            <person name="Buchanan P."/>
            <person name="Buyck B."/>
            <person name="Bense V."/>
            <person name="Catcheside P."/>
            <person name="Chovatia M."/>
            <person name="Cooper J."/>
            <person name="Damon W."/>
            <person name="Desjardin D."/>
            <person name="Finy P."/>
            <person name="Geml J."/>
            <person name="Haridas S."/>
            <person name="Hughes K."/>
            <person name="Justo A."/>
            <person name="Karasinski D."/>
            <person name="Kautmanova I."/>
            <person name="Kiss B."/>
            <person name="Kocsube S."/>
            <person name="Kotiranta H."/>
            <person name="LaButti K.M."/>
            <person name="Lechner B.E."/>
            <person name="Liimatainen K."/>
            <person name="Lipzen A."/>
            <person name="Lukacs Z."/>
            <person name="Mihaltcheva S."/>
            <person name="Morgado L.N."/>
            <person name="Niskanen T."/>
            <person name="Noordeloos M.E."/>
            <person name="Ohm R.A."/>
            <person name="Ortiz-Santana B."/>
            <person name="Ovrebo C."/>
            <person name="Racz N."/>
            <person name="Riley R."/>
            <person name="Savchenko A."/>
            <person name="Shiryaev A."/>
            <person name="Soop K."/>
            <person name="Spirin V."/>
            <person name="Szebenyi C."/>
            <person name="Tomsovsky M."/>
            <person name="Tulloss R.E."/>
            <person name="Uehling J."/>
            <person name="Grigoriev I.V."/>
            <person name="Vagvolgyi C."/>
            <person name="Papp T."/>
            <person name="Martin F.M."/>
            <person name="Miettinen O."/>
            <person name="Hibbett D.S."/>
            <person name="Nagy L.G."/>
        </authorList>
    </citation>
    <scope>NUCLEOTIDE SEQUENCE [LARGE SCALE GENOMIC DNA]</scope>
    <source>
        <strain evidence="2 3">CBS 121175</strain>
    </source>
</reference>
<gene>
    <name evidence="2" type="ORF">FA15DRAFT_669509</name>
</gene>
<accession>A0A5C3KWE2</accession>
<name>A0A5C3KWE2_COPMA</name>
<protein>
    <submittedName>
        <fullName evidence="2">Uncharacterized protein</fullName>
    </submittedName>
</protein>
<evidence type="ECO:0000313" key="3">
    <source>
        <dbReference type="Proteomes" id="UP000307440"/>
    </source>
</evidence>
<evidence type="ECO:0000256" key="1">
    <source>
        <dbReference type="SAM" id="MobiDB-lite"/>
    </source>
</evidence>
<feature type="region of interest" description="Disordered" evidence="1">
    <location>
        <begin position="1"/>
        <end position="42"/>
    </location>
</feature>
<dbReference type="OrthoDB" id="2984912at2759"/>
<sequence length="176" mass="19642">MSQMLSSPPVSPMDHRHFVPRRPSPLSLPPFAPVPSNSSSSYQPFALSDIALATPKTGSRVPRYPLEKQRRAWKEFEDQRQAQQMQRQPQMQVPLAHSNSRETPSPTSTLPLTPRSPMSSASSRYSQNDPDDNKKSKSVQRTFCGTIFGSCLGVFAKSSAHVEAIHMRQVRPISAR</sequence>
<feature type="compositionally biased region" description="Pro residues" evidence="1">
    <location>
        <begin position="22"/>
        <end position="33"/>
    </location>
</feature>
<proteinExistence type="predicted"/>
<feature type="compositionally biased region" description="Low complexity" evidence="1">
    <location>
        <begin position="81"/>
        <end position="92"/>
    </location>
</feature>
<dbReference type="EMBL" id="ML210199">
    <property type="protein sequence ID" value="TFK24530.1"/>
    <property type="molecule type" value="Genomic_DNA"/>
</dbReference>
<keyword evidence="3" id="KW-1185">Reference proteome</keyword>
<organism evidence="2 3">
    <name type="scientific">Coprinopsis marcescibilis</name>
    <name type="common">Agaric fungus</name>
    <name type="synonym">Psathyrella marcescibilis</name>
    <dbReference type="NCBI Taxonomy" id="230819"/>
    <lineage>
        <taxon>Eukaryota</taxon>
        <taxon>Fungi</taxon>
        <taxon>Dikarya</taxon>
        <taxon>Basidiomycota</taxon>
        <taxon>Agaricomycotina</taxon>
        <taxon>Agaricomycetes</taxon>
        <taxon>Agaricomycetidae</taxon>
        <taxon>Agaricales</taxon>
        <taxon>Agaricineae</taxon>
        <taxon>Psathyrellaceae</taxon>
        <taxon>Coprinopsis</taxon>
    </lineage>
</organism>
<feature type="compositionally biased region" description="Low complexity" evidence="1">
    <location>
        <begin position="103"/>
        <end position="126"/>
    </location>
</feature>